<organism evidence="3 4">
    <name type="scientific">Gossypium arboreum</name>
    <name type="common">Tree cotton</name>
    <name type="synonym">Gossypium nanking</name>
    <dbReference type="NCBI Taxonomy" id="29729"/>
    <lineage>
        <taxon>Eukaryota</taxon>
        <taxon>Viridiplantae</taxon>
        <taxon>Streptophyta</taxon>
        <taxon>Embryophyta</taxon>
        <taxon>Tracheophyta</taxon>
        <taxon>Spermatophyta</taxon>
        <taxon>Magnoliopsida</taxon>
        <taxon>eudicotyledons</taxon>
        <taxon>Gunneridae</taxon>
        <taxon>Pentapetalae</taxon>
        <taxon>rosids</taxon>
        <taxon>malvids</taxon>
        <taxon>Malvales</taxon>
        <taxon>Malvaceae</taxon>
        <taxon>Malvoideae</taxon>
        <taxon>Gossypium</taxon>
    </lineage>
</organism>
<dbReference type="PROSITE" id="PS50158">
    <property type="entry name" value="ZF_CCHC"/>
    <property type="match status" value="1"/>
</dbReference>
<dbReference type="PANTHER" id="PTHR31286">
    <property type="entry name" value="GLYCINE-RICH CELL WALL STRUCTURAL PROTEIN 1.8-LIKE"/>
    <property type="match status" value="1"/>
</dbReference>
<evidence type="ECO:0000256" key="1">
    <source>
        <dbReference type="PROSITE-ProRule" id="PRU00047"/>
    </source>
</evidence>
<keyword evidence="1" id="KW-0862">Zinc</keyword>
<protein>
    <recommendedName>
        <fullName evidence="2">CCHC-type domain-containing protein</fullName>
    </recommendedName>
</protein>
<dbReference type="InterPro" id="IPR040256">
    <property type="entry name" value="At4g02000-like"/>
</dbReference>
<dbReference type="EMBL" id="JARKNE010000002">
    <property type="protein sequence ID" value="KAK5841881.1"/>
    <property type="molecule type" value="Genomic_DNA"/>
</dbReference>
<dbReference type="Proteomes" id="UP001358586">
    <property type="component" value="Chromosome 2"/>
</dbReference>
<evidence type="ECO:0000313" key="3">
    <source>
        <dbReference type="EMBL" id="KAK5841881.1"/>
    </source>
</evidence>
<reference evidence="3 4" key="1">
    <citation type="submission" date="2023-03" db="EMBL/GenBank/DDBJ databases">
        <title>WGS of Gossypium arboreum.</title>
        <authorList>
            <person name="Yu D."/>
        </authorList>
    </citation>
    <scope>NUCLEOTIDE SEQUENCE [LARGE SCALE GENOMIC DNA]</scope>
    <source>
        <tissue evidence="3">Leaf</tissue>
    </source>
</reference>
<keyword evidence="4" id="KW-1185">Reference proteome</keyword>
<sequence>MAWIRLSGLPGFMYKKKILEVIGNTIDKVAKFYFKTDNRTRGRFARMVVFINLDKPLVSQIRVNGNIQRVEYEGLPTVCFACGKYGHVREMCSLSKEASGNEGEKLWPTVSLAKTTINVGRKPNRHSDLG</sequence>
<keyword evidence="1" id="KW-0863">Zinc-finger</keyword>
<name>A0ABR0QSA3_GOSAR</name>
<accession>A0ABR0QSA3</accession>
<evidence type="ECO:0000313" key="4">
    <source>
        <dbReference type="Proteomes" id="UP001358586"/>
    </source>
</evidence>
<dbReference type="PANTHER" id="PTHR31286:SF173">
    <property type="entry name" value="DUF4283 DOMAIN-CONTAINING PROTEIN"/>
    <property type="match status" value="1"/>
</dbReference>
<dbReference type="InterPro" id="IPR001878">
    <property type="entry name" value="Znf_CCHC"/>
</dbReference>
<feature type="domain" description="CCHC-type" evidence="2">
    <location>
        <begin position="79"/>
        <end position="92"/>
    </location>
</feature>
<proteinExistence type="predicted"/>
<comment type="caution">
    <text evidence="3">The sequence shown here is derived from an EMBL/GenBank/DDBJ whole genome shotgun (WGS) entry which is preliminary data.</text>
</comment>
<keyword evidence="1" id="KW-0479">Metal-binding</keyword>
<evidence type="ECO:0000259" key="2">
    <source>
        <dbReference type="PROSITE" id="PS50158"/>
    </source>
</evidence>
<gene>
    <name evidence="3" type="ORF">PVK06_004205</name>
</gene>